<organism evidence="2 3">
    <name type="scientific">Metabacillus bambusae</name>
    <dbReference type="NCBI Taxonomy" id="2795218"/>
    <lineage>
        <taxon>Bacteria</taxon>
        <taxon>Bacillati</taxon>
        <taxon>Bacillota</taxon>
        <taxon>Bacilli</taxon>
        <taxon>Bacillales</taxon>
        <taxon>Bacillaceae</taxon>
        <taxon>Metabacillus</taxon>
    </lineage>
</organism>
<evidence type="ECO:0000256" key="1">
    <source>
        <dbReference type="ARBA" id="ARBA00023136"/>
    </source>
</evidence>
<protein>
    <submittedName>
        <fullName evidence="2">Spore germination protein</fullName>
    </submittedName>
</protein>
<feature type="non-terminal residue" evidence="2">
    <location>
        <position position="154"/>
    </location>
</feature>
<accession>A0ABS3NBS1</accession>
<comment type="caution">
    <text evidence="2">The sequence shown here is derived from an EMBL/GenBank/DDBJ whole genome shotgun (WGS) entry which is preliminary data.</text>
</comment>
<dbReference type="InterPro" id="IPR004995">
    <property type="entry name" value="Spore_Ger"/>
</dbReference>
<dbReference type="EMBL" id="JAGDEL010000075">
    <property type="protein sequence ID" value="MBO1515715.1"/>
    <property type="molecule type" value="Genomic_DNA"/>
</dbReference>
<dbReference type="RefSeq" id="WP_207982567.1">
    <property type="nucleotide sequence ID" value="NZ_JAGDEL010000075.1"/>
</dbReference>
<gene>
    <name evidence="2" type="ORF">I7822_29635</name>
</gene>
<dbReference type="Proteomes" id="UP000663981">
    <property type="component" value="Unassembled WGS sequence"/>
</dbReference>
<sequence>MGKEERNLTSEIDRNEKLLKDIFRNCSDIVFRKIRVAGHLQWLVVFIKSLVDEKMIDEHVIKSLVKNDNTRDEQFEEVEILDDQMVSAANTNTTGSISEIVRLVLMGYAVVLTAGDSNALTVTVSGLDKRTPEDPTSEPVIRGPREGFIEHIST</sequence>
<evidence type="ECO:0000313" key="3">
    <source>
        <dbReference type="Proteomes" id="UP000663981"/>
    </source>
</evidence>
<reference evidence="2 3" key="1">
    <citation type="submission" date="2021-03" db="EMBL/GenBank/DDBJ databases">
        <title>Whole genome sequence of Metabacillus bambusae BG109.</title>
        <authorList>
            <person name="Jeong J.W."/>
        </authorList>
    </citation>
    <scope>NUCLEOTIDE SEQUENCE [LARGE SCALE GENOMIC DNA]</scope>
    <source>
        <strain evidence="2 3">BG109</strain>
    </source>
</reference>
<dbReference type="Pfam" id="PF03323">
    <property type="entry name" value="GerA"/>
    <property type="match status" value="1"/>
</dbReference>
<keyword evidence="3" id="KW-1185">Reference proteome</keyword>
<evidence type="ECO:0000313" key="2">
    <source>
        <dbReference type="EMBL" id="MBO1515715.1"/>
    </source>
</evidence>
<name>A0ABS3NBS1_9BACI</name>
<proteinExistence type="predicted"/>
<keyword evidence="1" id="KW-0472">Membrane</keyword>